<keyword evidence="1" id="KW-0808">Transferase</keyword>
<sequence>MKSGRLLALCPGPALMALMLYWRQLMKPWLRNSKSHLAHSRSSEKGILDICQGQPLTLSQLGQLDTS</sequence>
<reference evidence="1 2" key="1">
    <citation type="submission" date="2018-06" db="EMBL/GenBank/DDBJ databases">
        <authorList>
            <consortium name="Pathogen Informatics"/>
            <person name="Doyle S."/>
        </authorList>
    </citation>
    <scope>NUCLEOTIDE SEQUENCE [LARGE SCALE GENOMIC DNA]</scope>
    <source>
        <strain evidence="1 2">NCTC8258</strain>
    </source>
</reference>
<proteinExistence type="predicted"/>
<accession>A0A379W913</accession>
<organism evidence="1 2">
    <name type="scientific">Salmonella enterica I</name>
    <dbReference type="NCBI Taxonomy" id="59201"/>
    <lineage>
        <taxon>Bacteria</taxon>
        <taxon>Pseudomonadati</taxon>
        <taxon>Pseudomonadota</taxon>
        <taxon>Gammaproteobacteria</taxon>
        <taxon>Enterobacterales</taxon>
        <taxon>Enterobacteriaceae</taxon>
        <taxon>Salmonella</taxon>
    </lineage>
</organism>
<dbReference type="EMBL" id="UGXS01000004">
    <property type="protein sequence ID" value="SUH15827.1"/>
    <property type="molecule type" value="Genomic_DNA"/>
</dbReference>
<dbReference type="GO" id="GO:0016301">
    <property type="term" value="F:kinase activity"/>
    <property type="evidence" value="ECO:0007669"/>
    <property type="project" value="UniProtKB-KW"/>
</dbReference>
<dbReference type="AlphaFoldDB" id="A0A379W913"/>
<protein>
    <submittedName>
        <fullName evidence="1">Anhydro-N-acetylmuramic acid kinase</fullName>
    </submittedName>
</protein>
<evidence type="ECO:0000313" key="1">
    <source>
        <dbReference type="EMBL" id="SUH15827.1"/>
    </source>
</evidence>
<dbReference type="Proteomes" id="UP000255509">
    <property type="component" value="Unassembled WGS sequence"/>
</dbReference>
<name>A0A379W913_SALET</name>
<gene>
    <name evidence="1" type="primary">anmK_2</name>
    <name evidence="1" type="ORF">NCTC8258_03563</name>
</gene>
<evidence type="ECO:0000313" key="2">
    <source>
        <dbReference type="Proteomes" id="UP000255509"/>
    </source>
</evidence>
<keyword evidence="1" id="KW-0418">Kinase</keyword>